<dbReference type="HAMAP" id="MF_00073">
    <property type="entry name" value="NusB"/>
    <property type="match status" value="1"/>
</dbReference>
<feature type="domain" description="NusB/RsmB/TIM44" evidence="7">
    <location>
        <begin position="5"/>
        <end position="130"/>
    </location>
</feature>
<dbReference type="EMBL" id="LFDV01000002">
    <property type="protein sequence ID" value="KTB48187.1"/>
    <property type="molecule type" value="Genomic_DNA"/>
</dbReference>
<keyword evidence="2 6" id="KW-0889">Transcription antitermination</keyword>
<evidence type="ECO:0000256" key="6">
    <source>
        <dbReference type="HAMAP-Rule" id="MF_00073"/>
    </source>
</evidence>
<dbReference type="InterPro" id="IPR035926">
    <property type="entry name" value="NusB-like_sf"/>
</dbReference>
<comment type="caution">
    <text evidence="8">The sequence shown here is derived from an EMBL/GenBank/DDBJ whole genome shotgun (WGS) entry which is preliminary data.</text>
</comment>
<evidence type="ECO:0000256" key="5">
    <source>
        <dbReference type="ARBA" id="ARBA00023163"/>
    </source>
</evidence>
<dbReference type="SUPFAM" id="SSF48013">
    <property type="entry name" value="NusB-like"/>
    <property type="match status" value="1"/>
</dbReference>
<dbReference type="Proteomes" id="UP000053947">
    <property type="component" value="Unassembled WGS sequence"/>
</dbReference>
<dbReference type="Gene3D" id="1.10.940.10">
    <property type="entry name" value="NusB-like"/>
    <property type="match status" value="1"/>
</dbReference>
<dbReference type="STRING" id="1217799.DEALK_10320"/>
<dbReference type="PANTHER" id="PTHR11078:SF3">
    <property type="entry name" value="ANTITERMINATION NUSB DOMAIN-CONTAINING PROTEIN"/>
    <property type="match status" value="1"/>
</dbReference>
<dbReference type="NCBIfam" id="TIGR01951">
    <property type="entry name" value="nusB"/>
    <property type="match status" value="1"/>
</dbReference>
<keyword evidence="3 6" id="KW-0694">RNA-binding</keyword>
<protein>
    <recommendedName>
        <fullName evidence="6">Transcription antitermination protein NusB</fullName>
    </recommendedName>
    <alternativeName>
        <fullName evidence="6">Antitermination factor NusB</fullName>
    </alternativeName>
</protein>
<accession>A0A0W0GHY7</accession>
<name>A0A0W0GHY7_9CHLR</name>
<keyword evidence="9" id="KW-1185">Reference proteome</keyword>
<comment type="similarity">
    <text evidence="1 6">Belongs to the NusB family.</text>
</comment>
<dbReference type="PATRIC" id="fig|1217799.6.peg.1062"/>
<dbReference type="OrthoDB" id="9811381at2"/>
<organism evidence="8 9">
    <name type="scientific">Dehalogenimonas alkenigignens</name>
    <dbReference type="NCBI Taxonomy" id="1217799"/>
    <lineage>
        <taxon>Bacteria</taxon>
        <taxon>Bacillati</taxon>
        <taxon>Chloroflexota</taxon>
        <taxon>Dehalococcoidia</taxon>
        <taxon>Dehalococcoidales</taxon>
        <taxon>Dehalococcoidaceae</taxon>
        <taxon>Dehalogenimonas</taxon>
    </lineage>
</organism>
<dbReference type="GO" id="GO:0031564">
    <property type="term" value="P:transcription antitermination"/>
    <property type="evidence" value="ECO:0007669"/>
    <property type="project" value="UniProtKB-KW"/>
</dbReference>
<evidence type="ECO:0000256" key="4">
    <source>
        <dbReference type="ARBA" id="ARBA00023015"/>
    </source>
</evidence>
<dbReference type="GO" id="GO:0003723">
    <property type="term" value="F:RNA binding"/>
    <property type="evidence" value="ECO:0007669"/>
    <property type="project" value="UniProtKB-UniRule"/>
</dbReference>
<keyword evidence="5 6" id="KW-0804">Transcription</keyword>
<evidence type="ECO:0000259" key="7">
    <source>
        <dbReference type="Pfam" id="PF01029"/>
    </source>
</evidence>
<evidence type="ECO:0000313" key="9">
    <source>
        <dbReference type="Proteomes" id="UP000053947"/>
    </source>
</evidence>
<evidence type="ECO:0000256" key="1">
    <source>
        <dbReference type="ARBA" id="ARBA00005952"/>
    </source>
</evidence>
<evidence type="ECO:0000313" key="8">
    <source>
        <dbReference type="EMBL" id="KTB48187.1"/>
    </source>
</evidence>
<dbReference type="GO" id="GO:0006353">
    <property type="term" value="P:DNA-templated transcription termination"/>
    <property type="evidence" value="ECO:0007669"/>
    <property type="project" value="UniProtKB-UniRule"/>
</dbReference>
<gene>
    <name evidence="6" type="primary">nusB</name>
    <name evidence="8" type="ORF">DEALK_10320</name>
</gene>
<dbReference type="RefSeq" id="WP_058439212.1">
    <property type="nucleotide sequence ID" value="NZ_KQ758903.1"/>
</dbReference>
<dbReference type="Pfam" id="PF01029">
    <property type="entry name" value="NusB"/>
    <property type="match status" value="1"/>
</dbReference>
<comment type="function">
    <text evidence="6">Involved in transcription antitermination. Required for transcription of ribosomal RNA (rRNA) genes. Binds specifically to the boxA antiterminator sequence of the ribosomal RNA (rrn) operons.</text>
</comment>
<dbReference type="AlphaFoldDB" id="A0A0W0GHY7"/>
<reference evidence="8 9" key="1">
    <citation type="submission" date="2015-06" db="EMBL/GenBank/DDBJ databases">
        <title>Genome sequence of the organohalide-respiring Dehalogenimonas alkenigignens type strain (IP3-3T).</title>
        <authorList>
            <person name="Key T.A."/>
            <person name="Richmond D.P."/>
            <person name="Bowman K.S."/>
            <person name="Cho Y.-J."/>
            <person name="Chun J."/>
            <person name="da Costa M.S."/>
            <person name="Rainey F.A."/>
            <person name="Moe W.M."/>
        </authorList>
    </citation>
    <scope>NUCLEOTIDE SEQUENCE [LARGE SCALE GENOMIC DNA]</scope>
    <source>
        <strain evidence="8 9">IP3-3</strain>
    </source>
</reference>
<evidence type="ECO:0000256" key="3">
    <source>
        <dbReference type="ARBA" id="ARBA00022884"/>
    </source>
</evidence>
<dbReference type="InterPro" id="IPR006027">
    <property type="entry name" value="NusB_RsmB_TIM44"/>
</dbReference>
<proteinExistence type="inferred from homology"/>
<keyword evidence="4 6" id="KW-0805">Transcription regulation</keyword>
<dbReference type="PANTHER" id="PTHR11078">
    <property type="entry name" value="N UTILIZATION SUBSTANCE PROTEIN B-RELATED"/>
    <property type="match status" value="1"/>
</dbReference>
<evidence type="ECO:0000256" key="2">
    <source>
        <dbReference type="ARBA" id="ARBA00022814"/>
    </source>
</evidence>
<dbReference type="InterPro" id="IPR011605">
    <property type="entry name" value="NusB_fam"/>
</dbReference>
<sequence>MTKRHEARVLALKVLYEADIVRHDAAAVLDRQMAGADLPAENDVFARALVEGTLKHQAEADGIITRLAPAYPVSQLSPIDRNVLRLAIYELFHDNNVPVRVAINEAVELAKEFGSESSAKFVNGVLSSVATLVQRD</sequence>
<dbReference type="GO" id="GO:0005829">
    <property type="term" value="C:cytosol"/>
    <property type="evidence" value="ECO:0007669"/>
    <property type="project" value="TreeGrafter"/>
</dbReference>